<sequence length="1228" mass="136139">MAVAMESFSIREYTAKMRGVDYDKCWPFSEERGGRTLPPMPVQKFRWWADEVRMARLGGEGGDRVDQEKKATVDEAADGREDPMVETARVARACDATEASVEERPLRTLSSRAKPRTPKKRSILELFAVAPPVRGVQERDKRDIEGGGKQQGVTAVAATHSNLGNGDGRDSFEQRKRKKRVQEGAKMLKEKIGAKQKLKAKAKPMKRKKKHKNEILAAKKEKTCKLKMPSPLDVCKIVKNNVYEKQVGKMHKRLVHKQTNPATIRSLLKKHIFRLVRTSKLVSRSQEVSRMPAANSIVKKRKRGTSSKKRKITENTKGGDLVELYCDSTKHLCFSGKDDNLVHGASCLPLELPHLKTLCKLVSDVLAASSTMDNLHRCSSATEGTKLNTNDKEACINLNGKGVITSNVETGENSSEMQSNGHLGHTTTTNSSITKKTPMVEILDLNHPVKDHVDINCMNLDGSTLIPSPTYSSDLNAQGPMNKVRLESVPGSFQEQSCSVISDHLNNLHDPIGRPASVSDTNSVLSLTRNQDKQHWVSCFDQRCMDSTEGKTHLLGPAKDVCNGLPGFQQMYHKAKDSGIGTCSSVGHKAIIEPTSNLGPIWRDKCAEEGFIGLPLNSQGELIQLHPGTRYGFCQVDKMPKSALNSLQILPSSSHFQQPSHIWTKGKFPFVPSYHDDDQNWSVKQYYPARKVVFSELGSVELQGLEKMKSRTYDEKAHFKHTDPRQMEFSHCGCRDQIHTESCFNRMKFHSEKDLELGIGSAIQPTMRLMGKNVTVGSYSKEYHGCNDGRVWTDKEIITTSCPSIRVYNRPLLNRWHEEECIVQAESGASRDIPFTSLDVPSNYCCMPADKFAANYMQIGFGSDWMLSDGNSSSSGGRGFHIDLAGSPVPCQSFLNRASHFAVDCNPETQSVDMGKRKTLWAAYPPNFCQHVLVNSTHCKRSQSISYGVPSTASYSPYIDQVPAQSSRGHSLQKLPHWMLDSANQHPRYIPYPTAAYQSCTIPANSGFHHASPYTRPVVPFPCSSNSSSQAYGSYAPSSVVYPSSMTALTTNDFSSVSSTYGDKIKAKDGIVFNFTHIKSQDQSKRCRKRSASKDDKIIEAVKRPNLKLQEDSNTPVCVRREQLLGEQENIGTSEVNACVSRTTDDSLCVADNEKDTVVVSCGFPLKASQTRSGPIKLSAGAKHILKPNGSLDQENSRPIYLTVPFTQGTTAGKDSNPQEKAAKVYRF</sequence>
<evidence type="ECO:0000256" key="1">
    <source>
        <dbReference type="SAM" id="MobiDB-lite"/>
    </source>
</evidence>
<dbReference type="EMBL" id="CP136894">
    <property type="protein sequence ID" value="WOL08219.1"/>
    <property type="molecule type" value="Genomic_DNA"/>
</dbReference>
<feature type="compositionally biased region" description="Basic and acidic residues" evidence="1">
    <location>
        <begin position="137"/>
        <end position="146"/>
    </location>
</feature>
<accession>A0AAQ3QEN9</accession>
<dbReference type="Proteomes" id="UP001327560">
    <property type="component" value="Chromosome 5"/>
</dbReference>
<dbReference type="AlphaFoldDB" id="A0AAQ3QEN9"/>
<proteinExistence type="predicted"/>
<dbReference type="PANTHER" id="PTHR36892">
    <property type="entry name" value="OS01G0201800 PROTEIN"/>
    <property type="match status" value="1"/>
</dbReference>
<reference evidence="2 3" key="1">
    <citation type="submission" date="2023-10" db="EMBL/GenBank/DDBJ databases">
        <title>Chromosome-scale genome assembly provides insights into flower coloration mechanisms of Canna indica.</title>
        <authorList>
            <person name="Li C."/>
        </authorList>
    </citation>
    <scope>NUCLEOTIDE SEQUENCE [LARGE SCALE GENOMIC DNA]</scope>
    <source>
        <tissue evidence="2">Flower</tissue>
    </source>
</reference>
<name>A0AAQ3QEN9_9LILI</name>
<feature type="region of interest" description="Disordered" evidence="1">
    <location>
        <begin position="411"/>
        <end position="431"/>
    </location>
</feature>
<dbReference type="PANTHER" id="PTHR36892:SF1">
    <property type="entry name" value="OS05G0518200 PROTEIN"/>
    <property type="match status" value="1"/>
</dbReference>
<feature type="region of interest" description="Disordered" evidence="1">
    <location>
        <begin position="292"/>
        <end position="311"/>
    </location>
</feature>
<gene>
    <name evidence="2" type="ORF">Cni_G16971</name>
</gene>
<feature type="compositionally biased region" description="Basic residues" evidence="1">
    <location>
        <begin position="298"/>
        <end position="311"/>
    </location>
</feature>
<evidence type="ECO:0000313" key="3">
    <source>
        <dbReference type="Proteomes" id="UP001327560"/>
    </source>
</evidence>
<feature type="compositionally biased region" description="Basic and acidic residues" evidence="1">
    <location>
        <begin position="1217"/>
        <end position="1228"/>
    </location>
</feature>
<feature type="region of interest" description="Disordered" evidence="1">
    <location>
        <begin position="1209"/>
        <end position="1228"/>
    </location>
</feature>
<organism evidence="2 3">
    <name type="scientific">Canna indica</name>
    <name type="common">Indian-shot</name>
    <dbReference type="NCBI Taxonomy" id="4628"/>
    <lineage>
        <taxon>Eukaryota</taxon>
        <taxon>Viridiplantae</taxon>
        <taxon>Streptophyta</taxon>
        <taxon>Embryophyta</taxon>
        <taxon>Tracheophyta</taxon>
        <taxon>Spermatophyta</taxon>
        <taxon>Magnoliopsida</taxon>
        <taxon>Liliopsida</taxon>
        <taxon>Zingiberales</taxon>
        <taxon>Cannaceae</taxon>
        <taxon>Canna</taxon>
    </lineage>
</organism>
<feature type="compositionally biased region" description="Polar residues" evidence="1">
    <location>
        <begin position="411"/>
        <end position="421"/>
    </location>
</feature>
<keyword evidence="3" id="KW-1185">Reference proteome</keyword>
<feature type="region of interest" description="Disordered" evidence="1">
    <location>
        <begin position="137"/>
        <end position="177"/>
    </location>
</feature>
<protein>
    <submittedName>
        <fullName evidence="2">Uncharacterized protein</fullName>
    </submittedName>
</protein>
<evidence type="ECO:0000313" key="2">
    <source>
        <dbReference type="EMBL" id="WOL08219.1"/>
    </source>
</evidence>